<feature type="transmembrane region" description="Helical" evidence="1">
    <location>
        <begin position="31"/>
        <end position="49"/>
    </location>
</feature>
<gene>
    <name evidence="2" type="ORF">IAC94_04170</name>
</gene>
<keyword evidence="1" id="KW-0472">Membrane</keyword>
<proteinExistence type="predicted"/>
<evidence type="ECO:0000256" key="1">
    <source>
        <dbReference type="SAM" id="Phobius"/>
    </source>
</evidence>
<dbReference type="Proteomes" id="UP000886744">
    <property type="component" value="Unassembled WGS sequence"/>
</dbReference>
<comment type="caution">
    <text evidence="2">The sequence shown here is derived from an EMBL/GenBank/DDBJ whole genome shotgun (WGS) entry which is preliminary data.</text>
</comment>
<evidence type="ECO:0000313" key="3">
    <source>
        <dbReference type="Proteomes" id="UP000886744"/>
    </source>
</evidence>
<reference evidence="2" key="2">
    <citation type="journal article" date="2021" name="PeerJ">
        <title>Extensive microbial diversity within the chicken gut microbiome revealed by metagenomics and culture.</title>
        <authorList>
            <person name="Gilroy R."/>
            <person name="Ravi A."/>
            <person name="Getino M."/>
            <person name="Pursley I."/>
            <person name="Horton D.L."/>
            <person name="Alikhan N.F."/>
            <person name="Baker D."/>
            <person name="Gharbi K."/>
            <person name="Hall N."/>
            <person name="Watson M."/>
            <person name="Adriaenssens E.M."/>
            <person name="Foster-Nyarko E."/>
            <person name="Jarju S."/>
            <person name="Secka A."/>
            <person name="Antonio M."/>
            <person name="Oren A."/>
            <person name="Chaudhuri R.R."/>
            <person name="La Ragione R."/>
            <person name="Hildebrand F."/>
            <person name="Pallen M.J."/>
        </authorList>
    </citation>
    <scope>NUCLEOTIDE SEQUENCE</scope>
    <source>
        <strain evidence="2">ChiHjej13B12-12457</strain>
    </source>
</reference>
<protein>
    <submittedName>
        <fullName evidence="2">Uncharacterized protein</fullName>
    </submittedName>
</protein>
<organism evidence="2 3">
    <name type="scientific">Candidatus Coprenecus avistercoris</name>
    <dbReference type="NCBI Taxonomy" id="2840730"/>
    <lineage>
        <taxon>Bacteria</taxon>
        <taxon>Pseudomonadati</taxon>
        <taxon>Bacteroidota</taxon>
        <taxon>Bacteroidia</taxon>
        <taxon>Bacteroidales</taxon>
        <taxon>Rikenellaceae</taxon>
        <taxon>Rikenellaceae incertae sedis</taxon>
        <taxon>Candidatus Coprenecus</taxon>
    </lineage>
</organism>
<name>A0A9D1E175_9BACT</name>
<keyword evidence="1" id="KW-0812">Transmembrane</keyword>
<accession>A0A9D1E175</accession>
<keyword evidence="1" id="KW-1133">Transmembrane helix</keyword>
<reference evidence="2" key="1">
    <citation type="submission" date="2020-10" db="EMBL/GenBank/DDBJ databases">
        <authorList>
            <person name="Gilroy R."/>
        </authorList>
    </citation>
    <scope>NUCLEOTIDE SEQUENCE</scope>
    <source>
        <strain evidence="2">ChiHjej13B12-12457</strain>
    </source>
</reference>
<dbReference type="AlphaFoldDB" id="A0A9D1E175"/>
<dbReference type="EMBL" id="DVHI01000055">
    <property type="protein sequence ID" value="HIR62703.1"/>
    <property type="molecule type" value="Genomic_DNA"/>
</dbReference>
<evidence type="ECO:0000313" key="2">
    <source>
        <dbReference type="EMBL" id="HIR62703.1"/>
    </source>
</evidence>
<sequence>MVLNSGDTAIDSRAAVVSDAGASDNVPIGKILVMAIAAVAVLTVLLLLYRRKTASRKEAADSGSAFDSESVRSISDLVSLLMRLASEKDLSGGLSKDSISQLRGFVSDKGSLLSAMLASYSVTHPEFVSRLRTYGLTDQEIGYCCLYAAGLNGKDITFILNDGGHGHYNTASALRSKFGLKDRSVNLSQWLKSLLAETDNVKS</sequence>